<accession>A0A073JSD5</accession>
<dbReference type="RefSeq" id="WP_034643847.1">
    <property type="nucleotide sequence ID" value="NZ_CBCSJC010000026.1"/>
</dbReference>
<name>A0A073JSD5_9BACI</name>
<evidence type="ECO:0000313" key="2">
    <source>
        <dbReference type="Proteomes" id="UP000027822"/>
    </source>
</evidence>
<evidence type="ECO:0000313" key="1">
    <source>
        <dbReference type="EMBL" id="KEK17235.1"/>
    </source>
</evidence>
<protein>
    <submittedName>
        <fullName evidence="1">Uncharacterized protein</fullName>
    </submittedName>
</protein>
<dbReference type="AlphaFoldDB" id="A0A073JSD5"/>
<organism evidence="1 2">
    <name type="scientific">Bacillus manliponensis</name>
    <dbReference type="NCBI Taxonomy" id="574376"/>
    <lineage>
        <taxon>Bacteria</taxon>
        <taxon>Bacillati</taxon>
        <taxon>Bacillota</taxon>
        <taxon>Bacilli</taxon>
        <taxon>Bacillales</taxon>
        <taxon>Bacillaceae</taxon>
        <taxon>Bacillus</taxon>
        <taxon>Bacillus cereus group</taxon>
    </lineage>
</organism>
<dbReference type="EMBL" id="JOTN01000036">
    <property type="protein sequence ID" value="KEK17235.1"/>
    <property type="molecule type" value="Genomic_DNA"/>
</dbReference>
<keyword evidence="2" id="KW-1185">Reference proteome</keyword>
<comment type="caution">
    <text evidence="1">The sequence shown here is derived from an EMBL/GenBank/DDBJ whole genome shotgun (WGS) entry which is preliminary data.</text>
</comment>
<proteinExistence type="predicted"/>
<dbReference type="STRING" id="574376.BAMA_16205"/>
<dbReference type="Proteomes" id="UP000027822">
    <property type="component" value="Unassembled WGS sequence"/>
</dbReference>
<gene>
    <name evidence="1" type="ORF">BAMA_16205</name>
</gene>
<reference evidence="1 2" key="1">
    <citation type="submission" date="2014-06" db="EMBL/GenBank/DDBJ databases">
        <title>Draft genome sequence of Bacillus manliponensis JCM 15802 (MCCC 1A00708).</title>
        <authorList>
            <person name="Lai Q."/>
            <person name="Liu Y."/>
            <person name="Shao Z."/>
        </authorList>
    </citation>
    <scope>NUCLEOTIDE SEQUENCE [LARGE SCALE GENOMIC DNA]</scope>
    <source>
        <strain evidence="1 2">JCM 15802</strain>
    </source>
</reference>
<sequence>MEPVKVPKEVARVLDEVKGKTVDTAQCLSQCLNYIETYAYAKENAIQLAMAIQYGYEPIFEVTVGEWVLYEKEFVKVTAAQPEHNRFQFNHINDWKAIHDIERHAIEKEIAVIVRQRAFEKFNRKINEFRPDDVAITKEQEWVHVVTGTNTSGEVEVLYGNEEEYFAVKLAAADLFPRYFAEQRLD</sequence>